<evidence type="ECO:0000313" key="5">
    <source>
        <dbReference type="Proteomes" id="UP001164693"/>
    </source>
</evidence>
<gene>
    <name evidence="4" type="ORF">M6B22_02580</name>
</gene>
<dbReference type="Proteomes" id="UP001164693">
    <property type="component" value="Chromosome"/>
</dbReference>
<dbReference type="Gene3D" id="3.10.580.10">
    <property type="entry name" value="CBS-domain"/>
    <property type="match status" value="2"/>
</dbReference>
<dbReference type="InterPro" id="IPR000644">
    <property type="entry name" value="CBS_dom"/>
</dbReference>
<dbReference type="InterPro" id="IPR051257">
    <property type="entry name" value="Diverse_CBS-Domain"/>
</dbReference>
<dbReference type="PROSITE" id="PS51371">
    <property type="entry name" value="CBS"/>
    <property type="match status" value="2"/>
</dbReference>
<feature type="domain" description="CBS" evidence="3">
    <location>
        <begin position="54"/>
        <end position="111"/>
    </location>
</feature>
<dbReference type="InterPro" id="IPR046342">
    <property type="entry name" value="CBS_dom_sf"/>
</dbReference>
<accession>A0ABY7JZ13</accession>
<dbReference type="SMART" id="SM00116">
    <property type="entry name" value="CBS"/>
    <property type="match status" value="2"/>
</dbReference>
<dbReference type="PANTHER" id="PTHR43080">
    <property type="entry name" value="CBS DOMAIN-CONTAINING PROTEIN CBSX3, MITOCHONDRIAL"/>
    <property type="match status" value="1"/>
</dbReference>
<dbReference type="SUPFAM" id="SSF54631">
    <property type="entry name" value="CBS-domain pair"/>
    <property type="match status" value="1"/>
</dbReference>
<evidence type="ECO:0000256" key="2">
    <source>
        <dbReference type="PROSITE-ProRule" id="PRU00703"/>
    </source>
</evidence>
<dbReference type="PANTHER" id="PTHR43080:SF29">
    <property type="entry name" value="OS02G0818000 PROTEIN"/>
    <property type="match status" value="1"/>
</dbReference>
<keyword evidence="5" id="KW-1185">Reference proteome</keyword>
<dbReference type="Pfam" id="PF00571">
    <property type="entry name" value="CBS"/>
    <property type="match status" value="2"/>
</dbReference>
<reference evidence="4" key="1">
    <citation type="submission" date="2022-05" db="EMBL/GenBank/DDBJ databases">
        <title>Jatrophihabitans sp. SB3-54 whole genome sequence.</title>
        <authorList>
            <person name="Suh M.K."/>
            <person name="Eom M.K."/>
            <person name="Kim J.S."/>
            <person name="Kim H.S."/>
            <person name="Do H.E."/>
            <person name="Shin Y.K."/>
            <person name="Lee J.-S."/>
        </authorList>
    </citation>
    <scope>NUCLEOTIDE SEQUENCE</scope>
    <source>
        <strain evidence="4">SB3-54</strain>
    </source>
</reference>
<dbReference type="RefSeq" id="WP_269444211.1">
    <property type="nucleotide sequence ID" value="NZ_CP097463.1"/>
</dbReference>
<evidence type="ECO:0000256" key="1">
    <source>
        <dbReference type="ARBA" id="ARBA00023122"/>
    </source>
</evidence>
<name>A0ABY7JZ13_9ACTN</name>
<feature type="domain" description="CBS" evidence="3">
    <location>
        <begin position="116"/>
        <end position="174"/>
    </location>
</feature>
<keyword evidence="1 2" id="KW-0129">CBS domain</keyword>
<organism evidence="4 5">
    <name type="scientific">Jatrophihabitans cynanchi</name>
    <dbReference type="NCBI Taxonomy" id="2944128"/>
    <lineage>
        <taxon>Bacteria</taxon>
        <taxon>Bacillati</taxon>
        <taxon>Actinomycetota</taxon>
        <taxon>Actinomycetes</taxon>
        <taxon>Jatrophihabitantales</taxon>
        <taxon>Jatrophihabitantaceae</taxon>
        <taxon>Jatrophihabitans</taxon>
    </lineage>
</organism>
<sequence>MTMLSSTWMPELNPDWVQQHAEHRETTLRYLRELGTSTGEASSRAATTPVAEVMVRGVVAAREQARFPDIVQALARNHVGAVPVLDERRRVVGVISASDLLAHSHPMRDATARELMTTPAVVTTPDATVESAARLAAHKRVQRLPVVDADGVLVGIVARADLLRVFLRSDTPPTSH</sequence>
<protein>
    <submittedName>
        <fullName evidence="4">CBS domain-containing protein</fullName>
    </submittedName>
</protein>
<evidence type="ECO:0000259" key="3">
    <source>
        <dbReference type="PROSITE" id="PS51371"/>
    </source>
</evidence>
<evidence type="ECO:0000313" key="4">
    <source>
        <dbReference type="EMBL" id="WAX57664.1"/>
    </source>
</evidence>
<dbReference type="EMBL" id="CP097463">
    <property type="protein sequence ID" value="WAX57664.1"/>
    <property type="molecule type" value="Genomic_DNA"/>
</dbReference>
<proteinExistence type="predicted"/>